<evidence type="ECO:0000256" key="5">
    <source>
        <dbReference type="RuleBase" id="RU004447"/>
    </source>
</evidence>
<feature type="domain" description="Peptidase M16 C-terminal" evidence="7">
    <location>
        <begin position="222"/>
        <end position="455"/>
    </location>
</feature>
<evidence type="ECO:0000256" key="4">
    <source>
        <dbReference type="ARBA" id="ARBA00032315"/>
    </source>
</evidence>
<dbReference type="GO" id="GO:0006627">
    <property type="term" value="P:protein processing involved in protein targeting to mitochondrion"/>
    <property type="evidence" value="ECO:0007669"/>
    <property type="project" value="TreeGrafter"/>
</dbReference>
<dbReference type="GO" id="GO:0046872">
    <property type="term" value="F:metal ion binding"/>
    <property type="evidence" value="ECO:0007669"/>
    <property type="project" value="InterPro"/>
</dbReference>
<dbReference type="InterPro" id="IPR050361">
    <property type="entry name" value="MPP/UQCRC_Complex"/>
</dbReference>
<evidence type="ECO:0000259" key="7">
    <source>
        <dbReference type="Pfam" id="PF05193"/>
    </source>
</evidence>
<evidence type="ECO:0000313" key="9">
    <source>
        <dbReference type="Proteomes" id="UP000559027"/>
    </source>
</evidence>
<protein>
    <recommendedName>
        <fullName evidence="3">Alpha-MPP</fullName>
    </recommendedName>
    <alternativeName>
        <fullName evidence="4">Inactive zinc metalloprotease alpha</fullName>
    </alternativeName>
</protein>
<sequence>MAQFLAVSAWRSVFVYNDTDVMRKASTSFLRHGRIPTRHRTPRSYSTEATEPTVKITTLPNKIRVATEATPGHFSSVGLYVDGGSRYEWSEVSGVSHFLDRMAFKSTRTRTDEEVSTAVHSLGGQIMCSSSRESIMYQSSHFHQATPLALSLIADTVLNPSFHAEEIEAQRDAAFYEVREINSKPDMILPEILHSVAYGGTGLGNPLLCPEDRINLIDELTLRNGMKEWYRPERMVVAGAGMQHEELVELTDKFFSSLKSPVASQSTTSRANVNPSIPTHLLNTPTPSVAKSLTRAASYLFPNTASFPAIPKSPTSTYTGGHRFVHDPKAEFNHLYVAYEGVGIHDDDIYALATMQVLLGGGGSFSAGGPGKGMYSRLYTHILNHYPQIDHCASFHHIYTDSSLFGLFASFVPASSGLRNGNTPGQILPHLVHQLSLLLYTAIPSVELNRAKNQLKSSLMMALESRAVEVEDLGRQILVHGRKVPITEMTEKIDQVDSNAIRRVAAKVFGPESGSKPTVVSMGHEDTGSFNEVFRKYGLAADN</sequence>
<dbReference type="InterPro" id="IPR011765">
    <property type="entry name" value="Pept_M16_N"/>
</dbReference>
<dbReference type="GO" id="GO:0005739">
    <property type="term" value="C:mitochondrion"/>
    <property type="evidence" value="ECO:0007669"/>
    <property type="project" value="TreeGrafter"/>
</dbReference>
<dbReference type="GO" id="GO:0004222">
    <property type="term" value="F:metalloendopeptidase activity"/>
    <property type="evidence" value="ECO:0007669"/>
    <property type="project" value="InterPro"/>
</dbReference>
<evidence type="ECO:0000313" key="8">
    <source>
        <dbReference type="EMBL" id="KAF5352762.1"/>
    </source>
</evidence>
<dbReference type="InterPro" id="IPR001431">
    <property type="entry name" value="Pept_M16_Zn_BS"/>
</dbReference>
<name>A0A8H5D5S9_9AGAR</name>
<evidence type="ECO:0000256" key="3">
    <source>
        <dbReference type="ARBA" id="ARBA00030006"/>
    </source>
</evidence>
<dbReference type="PANTHER" id="PTHR11851:SF49">
    <property type="entry name" value="MITOCHONDRIAL-PROCESSING PEPTIDASE SUBUNIT ALPHA"/>
    <property type="match status" value="1"/>
</dbReference>
<dbReference type="InterPro" id="IPR007863">
    <property type="entry name" value="Peptidase_M16_C"/>
</dbReference>
<evidence type="ECO:0000259" key="6">
    <source>
        <dbReference type="Pfam" id="PF00675"/>
    </source>
</evidence>
<dbReference type="PANTHER" id="PTHR11851">
    <property type="entry name" value="METALLOPROTEASE"/>
    <property type="match status" value="1"/>
</dbReference>
<comment type="caution">
    <text evidence="8">The sequence shown here is derived from an EMBL/GenBank/DDBJ whole genome shotgun (WGS) entry which is preliminary data.</text>
</comment>
<keyword evidence="9" id="KW-1185">Reference proteome</keyword>
<dbReference type="Proteomes" id="UP000559027">
    <property type="component" value="Unassembled WGS sequence"/>
</dbReference>
<comment type="similarity">
    <text evidence="2 5">Belongs to the peptidase M16 family.</text>
</comment>
<reference evidence="8 9" key="1">
    <citation type="journal article" date="2020" name="ISME J.">
        <title>Uncovering the hidden diversity of litter-decomposition mechanisms in mushroom-forming fungi.</title>
        <authorList>
            <person name="Floudas D."/>
            <person name="Bentzer J."/>
            <person name="Ahren D."/>
            <person name="Johansson T."/>
            <person name="Persson P."/>
            <person name="Tunlid A."/>
        </authorList>
    </citation>
    <scope>NUCLEOTIDE SEQUENCE [LARGE SCALE GENOMIC DNA]</scope>
    <source>
        <strain evidence="8 9">CBS 146.42</strain>
    </source>
</reference>
<dbReference type="SUPFAM" id="SSF63411">
    <property type="entry name" value="LuxS/MPP-like metallohydrolase"/>
    <property type="match status" value="2"/>
</dbReference>
<dbReference type="OrthoDB" id="277191at2759"/>
<dbReference type="Pfam" id="PF05193">
    <property type="entry name" value="Peptidase_M16_C"/>
    <property type="match status" value="1"/>
</dbReference>
<accession>A0A8H5D5S9</accession>
<feature type="domain" description="Peptidase M16 N-terminal" evidence="6">
    <location>
        <begin position="64"/>
        <end position="211"/>
    </location>
</feature>
<organism evidence="8 9">
    <name type="scientific">Leucocoprinus leucothites</name>
    <dbReference type="NCBI Taxonomy" id="201217"/>
    <lineage>
        <taxon>Eukaryota</taxon>
        <taxon>Fungi</taxon>
        <taxon>Dikarya</taxon>
        <taxon>Basidiomycota</taxon>
        <taxon>Agaricomycotina</taxon>
        <taxon>Agaricomycetes</taxon>
        <taxon>Agaricomycetidae</taxon>
        <taxon>Agaricales</taxon>
        <taxon>Agaricineae</taxon>
        <taxon>Agaricaceae</taxon>
        <taxon>Leucocoprinus</taxon>
    </lineage>
</organism>
<proteinExistence type="inferred from homology"/>
<dbReference type="Pfam" id="PF00675">
    <property type="entry name" value="Peptidase_M16"/>
    <property type="match status" value="1"/>
</dbReference>
<dbReference type="EMBL" id="JAACJO010000011">
    <property type="protein sequence ID" value="KAF5352762.1"/>
    <property type="molecule type" value="Genomic_DNA"/>
</dbReference>
<gene>
    <name evidence="8" type="ORF">D9756_005895</name>
</gene>
<dbReference type="AlphaFoldDB" id="A0A8H5D5S9"/>
<evidence type="ECO:0000256" key="1">
    <source>
        <dbReference type="ARBA" id="ARBA00002123"/>
    </source>
</evidence>
<evidence type="ECO:0000256" key="2">
    <source>
        <dbReference type="ARBA" id="ARBA00007261"/>
    </source>
</evidence>
<comment type="function">
    <text evidence="1">Substrate recognition and binding subunit of the essential mitochondrial processing protease (MPP), which cleaves the mitochondrial sequence off newly imported precursors proteins.</text>
</comment>
<dbReference type="Gene3D" id="3.30.830.10">
    <property type="entry name" value="Metalloenzyme, LuxS/M16 peptidase-like"/>
    <property type="match status" value="2"/>
</dbReference>
<dbReference type="PROSITE" id="PS00143">
    <property type="entry name" value="INSULINASE"/>
    <property type="match status" value="1"/>
</dbReference>
<dbReference type="InterPro" id="IPR011249">
    <property type="entry name" value="Metalloenz_LuxS/M16"/>
</dbReference>